<proteinExistence type="predicted"/>
<dbReference type="EMBL" id="BARW01026437">
    <property type="protein sequence ID" value="GAJ05438.1"/>
    <property type="molecule type" value="Genomic_DNA"/>
</dbReference>
<feature type="non-terminal residue" evidence="1">
    <location>
        <position position="1"/>
    </location>
</feature>
<name>X1TJE1_9ZZZZ</name>
<organism evidence="1">
    <name type="scientific">marine sediment metagenome</name>
    <dbReference type="NCBI Taxonomy" id="412755"/>
    <lineage>
        <taxon>unclassified sequences</taxon>
        <taxon>metagenomes</taxon>
        <taxon>ecological metagenomes</taxon>
    </lineage>
</organism>
<reference evidence="1" key="1">
    <citation type="journal article" date="2014" name="Front. Microbiol.">
        <title>High frequency of phylogenetically diverse reductive dehalogenase-homologous genes in deep subseafloor sedimentary metagenomes.</title>
        <authorList>
            <person name="Kawai M."/>
            <person name="Futagami T."/>
            <person name="Toyoda A."/>
            <person name="Takaki Y."/>
            <person name="Nishi S."/>
            <person name="Hori S."/>
            <person name="Arai W."/>
            <person name="Tsubouchi T."/>
            <person name="Morono Y."/>
            <person name="Uchiyama I."/>
            <person name="Ito T."/>
            <person name="Fujiyama A."/>
            <person name="Inagaki F."/>
            <person name="Takami H."/>
        </authorList>
    </citation>
    <scope>NUCLEOTIDE SEQUENCE</scope>
    <source>
        <strain evidence="1">Expedition CK06-06</strain>
    </source>
</reference>
<dbReference type="AlphaFoldDB" id="X1TJE1"/>
<accession>X1TJE1</accession>
<sequence>QEEIVNINKLLETTLNLQISNIISRVISQVIGEYKDGFVTIKGSEDGALHVYLAETAATLEMLATLQEGDKLIGKVQIQGPAHVEQHAIISFATATTHDITLDEPTGSYHITSIMFTVDGDVGIILRDESDLISGPMSFGGTGEPRGMTHNFGQIPLKCAAGKKFQMTLDAIIQVSGVITYYDA</sequence>
<protein>
    <submittedName>
        <fullName evidence="1">Uncharacterized protein</fullName>
    </submittedName>
</protein>
<evidence type="ECO:0000313" key="1">
    <source>
        <dbReference type="EMBL" id="GAJ05438.1"/>
    </source>
</evidence>
<comment type="caution">
    <text evidence="1">The sequence shown here is derived from an EMBL/GenBank/DDBJ whole genome shotgun (WGS) entry which is preliminary data.</text>
</comment>
<gene>
    <name evidence="1" type="ORF">S12H4_43122</name>
</gene>